<comment type="caution">
    <text evidence="2">The sequence shown here is derived from an EMBL/GenBank/DDBJ whole genome shotgun (WGS) entry which is preliminary data.</text>
</comment>
<organism evidence="2 3">
    <name type="scientific">Pleuronectes platessa</name>
    <name type="common">European plaice</name>
    <dbReference type="NCBI Taxonomy" id="8262"/>
    <lineage>
        <taxon>Eukaryota</taxon>
        <taxon>Metazoa</taxon>
        <taxon>Chordata</taxon>
        <taxon>Craniata</taxon>
        <taxon>Vertebrata</taxon>
        <taxon>Euteleostomi</taxon>
        <taxon>Actinopterygii</taxon>
        <taxon>Neopterygii</taxon>
        <taxon>Teleostei</taxon>
        <taxon>Neoteleostei</taxon>
        <taxon>Acanthomorphata</taxon>
        <taxon>Carangaria</taxon>
        <taxon>Pleuronectiformes</taxon>
        <taxon>Pleuronectoidei</taxon>
        <taxon>Pleuronectidae</taxon>
        <taxon>Pleuronectes</taxon>
    </lineage>
</organism>
<name>A0A9N7VSI8_PLEPL</name>
<accession>A0A9N7VSI8</accession>
<dbReference type="EMBL" id="CADEAL010004347">
    <property type="protein sequence ID" value="CAB1457551.1"/>
    <property type="molecule type" value="Genomic_DNA"/>
</dbReference>
<evidence type="ECO:0000256" key="1">
    <source>
        <dbReference type="SAM" id="MobiDB-lite"/>
    </source>
</evidence>
<sequence>MGGIRSSFSLISPEPCYTSPLVALAESPGPFPHLLGTVSPCFCYQPSQDAAPWETSHEPTALTSPPHYVNAQVHPYMYDSSGVRDVSLRHQPVEAPLGWTGAVCHQALIRLKTDSAPRGVHMAAAADPEDTAECRPAGLDEHSGDVPQQKKKEKLDRSMDEKMAQNLYHQTPTGCIEERGEFEEVSWGPLTDVPSYQVVIRRQLSPKSKDKRPHI</sequence>
<feature type="compositionally biased region" description="Basic and acidic residues" evidence="1">
    <location>
        <begin position="138"/>
        <end position="155"/>
    </location>
</feature>
<dbReference type="Proteomes" id="UP001153269">
    <property type="component" value="Unassembled WGS sequence"/>
</dbReference>
<keyword evidence="3" id="KW-1185">Reference proteome</keyword>
<dbReference type="AlphaFoldDB" id="A0A9N7VSI8"/>
<proteinExistence type="predicted"/>
<evidence type="ECO:0000313" key="2">
    <source>
        <dbReference type="EMBL" id="CAB1457551.1"/>
    </source>
</evidence>
<feature type="region of interest" description="Disordered" evidence="1">
    <location>
        <begin position="124"/>
        <end position="155"/>
    </location>
</feature>
<protein>
    <submittedName>
        <fullName evidence="2">Uncharacterized protein</fullName>
    </submittedName>
</protein>
<reference evidence="2" key="1">
    <citation type="submission" date="2020-03" db="EMBL/GenBank/DDBJ databases">
        <authorList>
            <person name="Weist P."/>
        </authorList>
    </citation>
    <scope>NUCLEOTIDE SEQUENCE</scope>
</reference>
<gene>
    <name evidence="2" type="ORF">PLEPLA_LOCUS45375</name>
</gene>
<evidence type="ECO:0000313" key="3">
    <source>
        <dbReference type="Proteomes" id="UP001153269"/>
    </source>
</evidence>